<dbReference type="EMBL" id="CM007658">
    <property type="protein sequence ID" value="ONH92174.1"/>
    <property type="molecule type" value="Genomic_DNA"/>
</dbReference>
<evidence type="ECO:0008006" key="4">
    <source>
        <dbReference type="Google" id="ProtNLM"/>
    </source>
</evidence>
<dbReference type="AlphaFoldDB" id="A0A251N1R0"/>
<protein>
    <recommendedName>
        <fullName evidence="4">Transmembrane protein</fullName>
    </recommendedName>
</protein>
<gene>
    <name evidence="2" type="ORF">PRUPE_8G160000</name>
</gene>
<proteinExistence type="predicted"/>
<feature type="transmembrane region" description="Helical" evidence="1">
    <location>
        <begin position="44"/>
        <end position="63"/>
    </location>
</feature>
<accession>A0A251N1R0</accession>
<evidence type="ECO:0000313" key="2">
    <source>
        <dbReference type="EMBL" id="ONH92174.1"/>
    </source>
</evidence>
<dbReference type="Gramene" id="ONH92174">
    <property type="protein sequence ID" value="ONH92174"/>
    <property type="gene ID" value="PRUPE_8G160000"/>
</dbReference>
<dbReference type="Proteomes" id="UP000006882">
    <property type="component" value="Chromosome G8"/>
</dbReference>
<keyword evidence="1" id="KW-1133">Transmembrane helix</keyword>
<evidence type="ECO:0000256" key="1">
    <source>
        <dbReference type="SAM" id="Phobius"/>
    </source>
</evidence>
<keyword evidence="3" id="KW-1185">Reference proteome</keyword>
<dbReference type="PANTHER" id="PTHR33306:SF43">
    <property type="entry name" value="TRANSMEMBRANE PROTEIN"/>
    <property type="match status" value="1"/>
</dbReference>
<evidence type="ECO:0000313" key="3">
    <source>
        <dbReference type="Proteomes" id="UP000006882"/>
    </source>
</evidence>
<dbReference type="PANTHER" id="PTHR33306">
    <property type="entry name" value="EXPRESSED PROTEIN-RELATED-RELATED"/>
    <property type="match status" value="1"/>
</dbReference>
<name>A0A251N1R0_PRUPE</name>
<keyword evidence="1" id="KW-0812">Transmembrane</keyword>
<sequence>MGCHCCRREAPSSYPVLLFLAVVALLLLLSSLISFEIEAPSLKINWGLIAVPLLLLAVVHWLSSMEPPKRPCMMPRPCCKCPYACKCAYF</sequence>
<keyword evidence="1" id="KW-0472">Membrane</keyword>
<reference evidence="2 3" key="1">
    <citation type="journal article" date="2013" name="Nat. Genet.">
        <title>The high-quality draft genome of peach (Prunus persica) identifies unique patterns of genetic diversity, domestication and genome evolution.</title>
        <authorList>
            <consortium name="International Peach Genome Initiative"/>
            <person name="Verde I."/>
            <person name="Abbott A.G."/>
            <person name="Scalabrin S."/>
            <person name="Jung S."/>
            <person name="Shu S."/>
            <person name="Marroni F."/>
            <person name="Zhebentyayeva T."/>
            <person name="Dettori M.T."/>
            <person name="Grimwood J."/>
            <person name="Cattonaro F."/>
            <person name="Zuccolo A."/>
            <person name="Rossini L."/>
            <person name="Jenkins J."/>
            <person name="Vendramin E."/>
            <person name="Meisel L.A."/>
            <person name="Decroocq V."/>
            <person name="Sosinski B."/>
            <person name="Prochnik S."/>
            <person name="Mitros T."/>
            <person name="Policriti A."/>
            <person name="Cipriani G."/>
            <person name="Dondini L."/>
            <person name="Ficklin S."/>
            <person name="Goodstein D.M."/>
            <person name="Xuan P."/>
            <person name="Del Fabbro C."/>
            <person name="Aramini V."/>
            <person name="Copetti D."/>
            <person name="Gonzalez S."/>
            <person name="Horner D.S."/>
            <person name="Falchi R."/>
            <person name="Lucas S."/>
            <person name="Mica E."/>
            <person name="Maldonado J."/>
            <person name="Lazzari B."/>
            <person name="Bielenberg D."/>
            <person name="Pirona R."/>
            <person name="Miculan M."/>
            <person name="Barakat A."/>
            <person name="Testolin R."/>
            <person name="Stella A."/>
            <person name="Tartarini S."/>
            <person name="Tonutti P."/>
            <person name="Arus P."/>
            <person name="Orellana A."/>
            <person name="Wells C."/>
            <person name="Main D."/>
            <person name="Vizzotto G."/>
            <person name="Silva H."/>
            <person name="Salamini F."/>
            <person name="Schmutz J."/>
            <person name="Morgante M."/>
            <person name="Rokhsar D.S."/>
        </authorList>
    </citation>
    <scope>NUCLEOTIDE SEQUENCE [LARGE SCALE GENOMIC DNA]</scope>
    <source>
        <strain evidence="3">cv. Nemared</strain>
    </source>
</reference>
<organism evidence="2 3">
    <name type="scientific">Prunus persica</name>
    <name type="common">Peach</name>
    <name type="synonym">Amygdalus persica</name>
    <dbReference type="NCBI Taxonomy" id="3760"/>
    <lineage>
        <taxon>Eukaryota</taxon>
        <taxon>Viridiplantae</taxon>
        <taxon>Streptophyta</taxon>
        <taxon>Embryophyta</taxon>
        <taxon>Tracheophyta</taxon>
        <taxon>Spermatophyta</taxon>
        <taxon>Magnoliopsida</taxon>
        <taxon>eudicotyledons</taxon>
        <taxon>Gunneridae</taxon>
        <taxon>Pentapetalae</taxon>
        <taxon>rosids</taxon>
        <taxon>fabids</taxon>
        <taxon>Rosales</taxon>
        <taxon>Rosaceae</taxon>
        <taxon>Amygdaloideae</taxon>
        <taxon>Amygdaleae</taxon>
        <taxon>Prunus</taxon>
    </lineage>
</organism>